<dbReference type="Proteomes" id="UP000501338">
    <property type="component" value="Chromosome"/>
</dbReference>
<gene>
    <name evidence="2" type="ORF">GTH23_18070</name>
    <name evidence="1" type="ORF">I4901_06675</name>
</gene>
<dbReference type="EMBL" id="CP047340">
    <property type="protein sequence ID" value="QIF91805.1"/>
    <property type="molecule type" value="Genomic_DNA"/>
</dbReference>
<evidence type="ECO:0000313" key="4">
    <source>
        <dbReference type="Proteomes" id="UP000612266"/>
    </source>
</evidence>
<name>A0A6G6SXR7_9GAMM</name>
<sequence length="52" mass="5376">MNTLMICQSQQTSSIIGSISVASMPIEILSSPPPPVKVVVVNTTVVVATHVA</sequence>
<evidence type="ECO:0000313" key="1">
    <source>
        <dbReference type="EMBL" id="MBG2914046.1"/>
    </source>
</evidence>
<dbReference type="RefSeq" id="WP_156734278.1">
    <property type="nucleotide sequence ID" value="NZ_CP045008.1"/>
</dbReference>
<evidence type="ECO:0000313" key="2">
    <source>
        <dbReference type="EMBL" id="QIF91805.1"/>
    </source>
</evidence>
<dbReference type="EMBL" id="JADSJR010000006">
    <property type="protein sequence ID" value="MBG2914046.1"/>
    <property type="molecule type" value="Genomic_DNA"/>
</dbReference>
<reference evidence="2 3" key="1">
    <citation type="submission" date="2020-01" db="EMBL/GenBank/DDBJ databases">
        <title>The genomic epidemiology of tigecycline resistance gene tet(X) variants in a swine farm in China.</title>
        <authorList>
            <person name="Peng K."/>
            <person name="Li R."/>
        </authorList>
    </citation>
    <scope>NUCLEOTIDE SEQUENCE [LARGE SCALE GENOMIC DNA]</scope>
    <source>
        <strain evidence="2 3">ZF1</strain>
    </source>
</reference>
<evidence type="ECO:0000313" key="3">
    <source>
        <dbReference type="Proteomes" id="UP000501338"/>
    </source>
</evidence>
<proteinExistence type="predicted"/>
<dbReference type="AlphaFoldDB" id="A0A6G6SXR7"/>
<dbReference type="GeneID" id="57334479"/>
<protein>
    <submittedName>
        <fullName evidence="1">Uncharacterized protein</fullName>
    </submittedName>
</protein>
<dbReference type="Proteomes" id="UP000612266">
    <property type="component" value="Unassembled WGS sequence"/>
</dbReference>
<organism evidence="1 4">
    <name type="scientific">Proteus terrae subsp. cibarius</name>
    <dbReference type="NCBI Taxonomy" id="626774"/>
    <lineage>
        <taxon>Bacteria</taxon>
        <taxon>Pseudomonadati</taxon>
        <taxon>Pseudomonadota</taxon>
        <taxon>Gammaproteobacteria</taxon>
        <taxon>Enterobacterales</taxon>
        <taxon>Morganellaceae</taxon>
        <taxon>Proteus</taxon>
    </lineage>
</organism>
<accession>A0A6G6SXR7</accession>
<reference evidence="1" key="2">
    <citation type="submission" date="2020-11" db="EMBL/GenBank/DDBJ databases">
        <title>Enhanced detection system for hospital associated transmission using whole genome sequencing surveillance.</title>
        <authorList>
            <person name="Harrison L.H."/>
            <person name="Van Tyne D."/>
            <person name="Marsh J.W."/>
            <person name="Griffith M.P."/>
            <person name="Snyder D.J."/>
            <person name="Cooper V.S."/>
            <person name="Mustapha M."/>
        </authorList>
    </citation>
    <scope>NUCLEOTIDE SEQUENCE</scope>
    <source>
        <strain evidence="1">PR00070</strain>
    </source>
</reference>
<keyword evidence="3" id="KW-1185">Reference proteome</keyword>